<keyword evidence="2" id="KW-1185">Reference proteome</keyword>
<sequence>MNLSELWRLYEEDKRIQGFSSATIRRTRLWSSEKKYETNIICIRTELLRGLKETLRPTFTFTITNDYKQN</sequence>
<dbReference type="EMBL" id="JACHXK010000019">
    <property type="protein sequence ID" value="MBB3113455.1"/>
    <property type="molecule type" value="Genomic_DNA"/>
</dbReference>
<dbReference type="Proteomes" id="UP000570361">
    <property type="component" value="Unassembled WGS sequence"/>
</dbReference>
<evidence type="ECO:0000313" key="1">
    <source>
        <dbReference type="EMBL" id="MBB3113455.1"/>
    </source>
</evidence>
<accession>A0A7W5FQG5</accession>
<dbReference type="AlphaFoldDB" id="A0A7W5FQG5"/>
<reference evidence="1 2" key="1">
    <citation type="submission" date="2020-08" db="EMBL/GenBank/DDBJ databases">
        <title>Genomic Encyclopedia of Type Strains, Phase III (KMG-III): the genomes of soil and plant-associated and newly described type strains.</title>
        <authorList>
            <person name="Whitman W."/>
        </authorList>
    </citation>
    <scope>NUCLEOTIDE SEQUENCE [LARGE SCALE GENOMIC DNA]</scope>
    <source>
        <strain evidence="1 2">CECT 5862</strain>
    </source>
</reference>
<proteinExistence type="predicted"/>
<protein>
    <submittedName>
        <fullName evidence="1">Uncharacterized protein</fullName>
    </submittedName>
</protein>
<organism evidence="1 2">
    <name type="scientific">Paenibacillus phyllosphaerae</name>
    <dbReference type="NCBI Taxonomy" id="274593"/>
    <lineage>
        <taxon>Bacteria</taxon>
        <taxon>Bacillati</taxon>
        <taxon>Bacillota</taxon>
        <taxon>Bacilli</taxon>
        <taxon>Bacillales</taxon>
        <taxon>Paenibacillaceae</taxon>
        <taxon>Paenibacillus</taxon>
    </lineage>
</organism>
<comment type="caution">
    <text evidence="1">The sequence shown here is derived from an EMBL/GenBank/DDBJ whole genome shotgun (WGS) entry which is preliminary data.</text>
</comment>
<gene>
    <name evidence="1" type="ORF">FHS18_005567</name>
</gene>
<evidence type="ECO:0000313" key="2">
    <source>
        <dbReference type="Proteomes" id="UP000570361"/>
    </source>
</evidence>
<name>A0A7W5FQG5_9BACL</name>